<feature type="transmembrane region" description="Helical" evidence="1">
    <location>
        <begin position="20"/>
        <end position="36"/>
    </location>
</feature>
<dbReference type="RefSeq" id="WP_094015318.1">
    <property type="nucleotide sequence ID" value="NZ_NMQW01000017.1"/>
</dbReference>
<evidence type="ECO:0000313" key="3">
    <source>
        <dbReference type="EMBL" id="OXM86169.1"/>
    </source>
</evidence>
<sequence>MMREPFIQKLVERPRMSRPFWAVLISFLGSLGFLLFQGGKLALMLFVIMLLLSIYLLLGQWSGIKRTQGTRTLTQVDHGGMLEAGSSLGVSIQLQIPGFWPMPYIFVKDRLYHKNGSELEFETTIVPDWRRRGQWEYKTPALRRGFYSFGSTECVTEDIFGLFEHSGSLKLPHSIVVLPQTIAIREWLQFHQMMKGTNHHSTTTRAVRETTQINGVREYIYGDRLSRIHWNATARTGTWKSKEFERESLPKTYLVLDRQLKGYEADLDQFELAVSVAASLFQYGASRSLALGLVSTGSDDVYYEPRPGQNQHKAVQQHFIHVEADGSYSLKQVLREKVQNFVPGSFVAIVTPLYGEPMVQIFGWLKQLQLNPCHMWLCGDTEGKDRWLKQLQSLGVTGYAVQSLQELPVVLGGRSG</sequence>
<dbReference type="AlphaFoldDB" id="A0A229UTE5"/>
<keyword evidence="1" id="KW-0472">Membrane</keyword>
<reference evidence="3 4" key="1">
    <citation type="submission" date="2017-07" db="EMBL/GenBank/DDBJ databases">
        <title>Genome sequencing and assembly of Paenibacillus rigui.</title>
        <authorList>
            <person name="Mayilraj S."/>
        </authorList>
    </citation>
    <scope>NUCLEOTIDE SEQUENCE [LARGE SCALE GENOMIC DNA]</scope>
    <source>
        <strain evidence="3 4">JCM 16352</strain>
    </source>
</reference>
<keyword evidence="1" id="KW-0812">Transmembrane</keyword>
<dbReference type="Pfam" id="PF01882">
    <property type="entry name" value="DUF58"/>
    <property type="match status" value="1"/>
</dbReference>
<proteinExistence type="predicted"/>
<evidence type="ECO:0000313" key="4">
    <source>
        <dbReference type="Proteomes" id="UP000215509"/>
    </source>
</evidence>
<feature type="transmembrane region" description="Helical" evidence="1">
    <location>
        <begin position="42"/>
        <end position="58"/>
    </location>
</feature>
<dbReference type="Proteomes" id="UP000215509">
    <property type="component" value="Unassembled WGS sequence"/>
</dbReference>
<dbReference type="EMBL" id="NMQW01000017">
    <property type="protein sequence ID" value="OXM86169.1"/>
    <property type="molecule type" value="Genomic_DNA"/>
</dbReference>
<protein>
    <submittedName>
        <fullName evidence="3">DUF58 domain-containing protein</fullName>
    </submittedName>
</protein>
<evidence type="ECO:0000256" key="1">
    <source>
        <dbReference type="SAM" id="Phobius"/>
    </source>
</evidence>
<keyword evidence="4" id="KW-1185">Reference proteome</keyword>
<gene>
    <name evidence="3" type="ORF">CF651_13220</name>
</gene>
<organism evidence="3 4">
    <name type="scientific">Paenibacillus rigui</name>
    <dbReference type="NCBI Taxonomy" id="554312"/>
    <lineage>
        <taxon>Bacteria</taxon>
        <taxon>Bacillati</taxon>
        <taxon>Bacillota</taxon>
        <taxon>Bacilli</taxon>
        <taxon>Bacillales</taxon>
        <taxon>Paenibacillaceae</taxon>
        <taxon>Paenibacillus</taxon>
    </lineage>
</organism>
<dbReference type="PANTHER" id="PTHR34351:SF2">
    <property type="entry name" value="DUF58 DOMAIN-CONTAINING PROTEIN"/>
    <property type="match status" value="1"/>
</dbReference>
<evidence type="ECO:0000259" key="2">
    <source>
        <dbReference type="Pfam" id="PF01882"/>
    </source>
</evidence>
<feature type="domain" description="DUF58" evidence="2">
    <location>
        <begin position="216"/>
        <end position="321"/>
    </location>
</feature>
<accession>A0A229UTE5</accession>
<name>A0A229UTE5_9BACL</name>
<dbReference type="InterPro" id="IPR002881">
    <property type="entry name" value="DUF58"/>
</dbReference>
<keyword evidence="1" id="KW-1133">Transmembrane helix</keyword>
<dbReference type="OrthoDB" id="140416at2"/>
<dbReference type="PANTHER" id="PTHR34351">
    <property type="entry name" value="SLR1927 PROTEIN-RELATED"/>
    <property type="match status" value="1"/>
</dbReference>
<comment type="caution">
    <text evidence="3">The sequence shown here is derived from an EMBL/GenBank/DDBJ whole genome shotgun (WGS) entry which is preliminary data.</text>
</comment>